<keyword evidence="3" id="KW-1185">Reference proteome</keyword>
<feature type="chain" id="PRO_5011552884" description="Secreted protein" evidence="1">
    <location>
        <begin position="26"/>
        <end position="78"/>
    </location>
</feature>
<proteinExistence type="predicted"/>
<dbReference type="STRING" id="418495.SAMN05216215_1021100"/>
<evidence type="ECO:0000313" key="2">
    <source>
        <dbReference type="EMBL" id="SDY19067.1"/>
    </source>
</evidence>
<protein>
    <recommendedName>
        <fullName evidence="4">Secreted protein</fullName>
    </recommendedName>
</protein>
<sequence length="78" mass="7717">MPRKLIVGAVAAGVVLAGATATASAAPATGNVEICVDGGTDYSAVLQRPSRGNLETAVTFPGKCSSWGPEDVSAGLTR</sequence>
<reference evidence="3" key="1">
    <citation type="submission" date="2016-10" db="EMBL/GenBank/DDBJ databases">
        <authorList>
            <person name="Varghese N."/>
            <person name="Submissions S."/>
        </authorList>
    </citation>
    <scope>NUCLEOTIDE SEQUENCE [LARGE SCALE GENOMIC DNA]</scope>
    <source>
        <strain evidence="3">CGMCC 4.3530</strain>
    </source>
</reference>
<accession>A0A1H3HU92</accession>
<evidence type="ECO:0008006" key="4">
    <source>
        <dbReference type="Google" id="ProtNLM"/>
    </source>
</evidence>
<evidence type="ECO:0000313" key="3">
    <source>
        <dbReference type="Proteomes" id="UP000199529"/>
    </source>
</evidence>
<keyword evidence="1" id="KW-0732">Signal</keyword>
<organism evidence="2 3">
    <name type="scientific">Saccharopolyspora shandongensis</name>
    <dbReference type="NCBI Taxonomy" id="418495"/>
    <lineage>
        <taxon>Bacteria</taxon>
        <taxon>Bacillati</taxon>
        <taxon>Actinomycetota</taxon>
        <taxon>Actinomycetes</taxon>
        <taxon>Pseudonocardiales</taxon>
        <taxon>Pseudonocardiaceae</taxon>
        <taxon>Saccharopolyspora</taxon>
    </lineage>
</organism>
<feature type="signal peptide" evidence="1">
    <location>
        <begin position="1"/>
        <end position="25"/>
    </location>
</feature>
<dbReference type="Proteomes" id="UP000199529">
    <property type="component" value="Unassembled WGS sequence"/>
</dbReference>
<evidence type="ECO:0000256" key="1">
    <source>
        <dbReference type="SAM" id="SignalP"/>
    </source>
</evidence>
<dbReference type="AlphaFoldDB" id="A0A1H3HU92"/>
<dbReference type="EMBL" id="FNOK01000021">
    <property type="protein sequence ID" value="SDY19067.1"/>
    <property type="molecule type" value="Genomic_DNA"/>
</dbReference>
<name>A0A1H3HU92_9PSEU</name>
<gene>
    <name evidence="2" type="ORF">SAMN05216215_1021100</name>
</gene>